<evidence type="ECO:0000313" key="1">
    <source>
        <dbReference type="EMBL" id="CAG8658566.1"/>
    </source>
</evidence>
<keyword evidence="2" id="KW-1185">Reference proteome</keyword>
<feature type="non-terminal residue" evidence="1">
    <location>
        <position position="97"/>
    </location>
</feature>
<evidence type="ECO:0000313" key="2">
    <source>
        <dbReference type="Proteomes" id="UP000789706"/>
    </source>
</evidence>
<sequence length="97" mass="11074">DELFAGTLFYQKKNSSQFQLRAATALSFDMFQLSLFNMTVLTMYIKVSVTINKIAGHEVIIIEPIDKTLSPELVNRCSSHKECLAYWNIASRYTCQS</sequence>
<gene>
    <name evidence="1" type="ORF">DEBURN_LOCUS11690</name>
</gene>
<feature type="non-terminal residue" evidence="1">
    <location>
        <position position="1"/>
    </location>
</feature>
<dbReference type="Proteomes" id="UP000789706">
    <property type="component" value="Unassembled WGS sequence"/>
</dbReference>
<reference evidence="1" key="1">
    <citation type="submission" date="2021-06" db="EMBL/GenBank/DDBJ databases">
        <authorList>
            <person name="Kallberg Y."/>
            <person name="Tangrot J."/>
            <person name="Rosling A."/>
        </authorList>
    </citation>
    <scope>NUCLEOTIDE SEQUENCE</scope>
    <source>
        <strain evidence="1">AZ414A</strain>
    </source>
</reference>
<name>A0A9N9HA67_9GLOM</name>
<accession>A0A9N9HA67</accession>
<organism evidence="1 2">
    <name type="scientific">Diversispora eburnea</name>
    <dbReference type="NCBI Taxonomy" id="1213867"/>
    <lineage>
        <taxon>Eukaryota</taxon>
        <taxon>Fungi</taxon>
        <taxon>Fungi incertae sedis</taxon>
        <taxon>Mucoromycota</taxon>
        <taxon>Glomeromycotina</taxon>
        <taxon>Glomeromycetes</taxon>
        <taxon>Diversisporales</taxon>
        <taxon>Diversisporaceae</taxon>
        <taxon>Diversispora</taxon>
    </lineage>
</organism>
<dbReference type="EMBL" id="CAJVPK010007905">
    <property type="protein sequence ID" value="CAG8658566.1"/>
    <property type="molecule type" value="Genomic_DNA"/>
</dbReference>
<comment type="caution">
    <text evidence="1">The sequence shown here is derived from an EMBL/GenBank/DDBJ whole genome shotgun (WGS) entry which is preliminary data.</text>
</comment>
<dbReference type="AlphaFoldDB" id="A0A9N9HA67"/>
<proteinExistence type="predicted"/>
<protein>
    <submittedName>
        <fullName evidence="1">8560_t:CDS:1</fullName>
    </submittedName>
</protein>